<feature type="signal peptide" evidence="2">
    <location>
        <begin position="1"/>
        <end position="20"/>
    </location>
</feature>
<dbReference type="PANTHER" id="PTHR41775:SF1">
    <property type="entry name" value="PEPTIDASE M6-LIKE DOMAIN-CONTAINING PROTEIN"/>
    <property type="match status" value="1"/>
</dbReference>
<organism evidence="3 4">
    <name type="scientific">Candidatus Fimimonas merdipullorum</name>
    <dbReference type="NCBI Taxonomy" id="2840822"/>
    <lineage>
        <taxon>Bacteria</taxon>
        <taxon>Pseudomonadati</taxon>
        <taxon>Myxococcota</taxon>
        <taxon>Myxococcia</taxon>
        <taxon>Myxococcales</taxon>
        <taxon>Cystobacterineae</taxon>
        <taxon>Myxococcaceae</taxon>
        <taxon>Myxococcaceae incertae sedis</taxon>
        <taxon>Candidatus Fimimonas</taxon>
    </lineage>
</organism>
<dbReference type="Pfam" id="PF09479">
    <property type="entry name" value="Flg_new"/>
    <property type="match status" value="2"/>
</dbReference>
<dbReference type="AlphaFoldDB" id="A0A9D1MXP7"/>
<name>A0A9D1MXP7_9BACT</name>
<dbReference type="InterPro" id="IPR042229">
    <property type="entry name" value="Listeria/Bacterioides_rpt_sf"/>
</dbReference>
<feature type="chain" id="PRO_5039020872" evidence="2">
    <location>
        <begin position="21"/>
        <end position="964"/>
    </location>
</feature>
<evidence type="ECO:0000256" key="2">
    <source>
        <dbReference type="SAM" id="SignalP"/>
    </source>
</evidence>
<evidence type="ECO:0000256" key="1">
    <source>
        <dbReference type="ARBA" id="ARBA00004196"/>
    </source>
</evidence>
<keyword evidence="2" id="KW-0732">Signal</keyword>
<dbReference type="Gene3D" id="2.60.40.4270">
    <property type="entry name" value="Listeria-Bacteroides repeat domain"/>
    <property type="match status" value="2"/>
</dbReference>
<proteinExistence type="predicted"/>
<comment type="subcellular location">
    <subcellularLocation>
        <location evidence="1">Cell envelope</location>
    </subcellularLocation>
</comment>
<accession>A0A9D1MXP7</accession>
<dbReference type="PANTHER" id="PTHR41775">
    <property type="entry name" value="SECRETED PROTEIN-RELATED"/>
    <property type="match status" value="1"/>
</dbReference>
<gene>
    <name evidence="3" type="ORF">IAC72_03875</name>
</gene>
<reference evidence="3" key="2">
    <citation type="journal article" date="2021" name="PeerJ">
        <title>Extensive microbial diversity within the chicken gut microbiome revealed by metagenomics and culture.</title>
        <authorList>
            <person name="Gilroy R."/>
            <person name="Ravi A."/>
            <person name="Getino M."/>
            <person name="Pursley I."/>
            <person name="Horton D.L."/>
            <person name="Alikhan N.F."/>
            <person name="Baker D."/>
            <person name="Gharbi K."/>
            <person name="Hall N."/>
            <person name="Watson M."/>
            <person name="Adriaenssens E.M."/>
            <person name="Foster-Nyarko E."/>
            <person name="Jarju S."/>
            <person name="Secka A."/>
            <person name="Antonio M."/>
            <person name="Oren A."/>
            <person name="Chaudhuri R.R."/>
            <person name="La Ragione R."/>
            <person name="Hildebrand F."/>
            <person name="Pallen M.J."/>
        </authorList>
    </citation>
    <scope>NUCLEOTIDE SEQUENCE</scope>
    <source>
        <strain evidence="3">ChiHjej12B11-7776</strain>
    </source>
</reference>
<comment type="caution">
    <text evidence="3">The sequence shown here is derived from an EMBL/GenBank/DDBJ whole genome shotgun (WGS) entry which is preliminary data.</text>
</comment>
<reference evidence="3" key="1">
    <citation type="submission" date="2020-10" db="EMBL/GenBank/DDBJ databases">
        <authorList>
            <person name="Gilroy R."/>
        </authorList>
    </citation>
    <scope>NUCLEOTIDE SEQUENCE</scope>
    <source>
        <strain evidence="3">ChiHjej12B11-7776</strain>
    </source>
</reference>
<dbReference type="PROSITE" id="PS51257">
    <property type="entry name" value="PROKAR_LIPOPROTEIN"/>
    <property type="match status" value="1"/>
</dbReference>
<sequence>MKKLSFVTATVLLLCLVLTACQPLTFTVTFDAQNGTQPQTVAFDDNFTLPAQPTNGDKQFLGWFADKQGTTPWSVPESLSQNVVVYAKWGEPQTAYYVIFHPQNGDESTVVRFDDNFALPAQPTNGSMVFGGWYADSACTIPWSVPQSLSGNVDVYAKWSNPAIGEDADLSDVFAQYEDASLYNFKVQYTMYYEGEVSYTDTLKMYGDDVAMTYEYEGAWYTDYLEYRADLNGYFYYYDNGGGSYTVIDQTDAYFMDYYYSMDYVNVQGLGSLKFVADGDGYAAADANAAGNLIFGEYEDSTWTSLALYVEQGKIAKIVAEQSDTSAEYGGSYLFVAEFSDYGNASFTLPDDGSGGTGGEDVESATDMKSVFTDNRLTVAAGQLGYTTDAVSNGFDGNRGVQFLQRNGAVTIVSEASVTEVTTVSVIVATNCSTGMTVQVFVGSAALKCDGQTEVMVAQQTHFSENTTLNFVPDGQASGLVTIVLTPTNTEKSMYISAVSINGKLGGGGEGNVMPSQSYDEQTFDDSRLQDKLMGYENVVGLPSQGTYDCLVVPVQFSDVAAITSADLNKLNLAFNGSGDDTGWQSVNTYYAASSYGKLNVSFDIAGYNLAGVNSVYTAQHNSSYYANYNETVSDGDYQYTEYGSDALFREVLAWLEGRIDLSQYDSNGDGCIDAVYLIYSADVDYSADSFYWAYVTWYMGAEQYDGLDAYYYLFAGFDFMDEDADRADGFEYNGKIDGLQINASTYIHETGHLLGLDDYYDYYPDSGSDEGVGGADMMDYTVGDHSAYSKIMLGWTTPQIVTQNGTFTLSPFAESGDCLLIMLNFDNSYFSEYLLIDFYTATGLNQMHAMQPDSLLYGGAQKGVRIYHVTGWANNPYSDEYGSFTDCNNSLTSEPLLKLVEADGETKFRSTNGYAAASDLWQAGGSLSAVFNYCRNDGKAVNFDVKVESITNQSATVTVTFVD</sequence>
<evidence type="ECO:0000313" key="4">
    <source>
        <dbReference type="Proteomes" id="UP000886852"/>
    </source>
</evidence>
<dbReference type="GO" id="GO:0030313">
    <property type="term" value="C:cell envelope"/>
    <property type="evidence" value="ECO:0007669"/>
    <property type="project" value="UniProtKB-SubCell"/>
</dbReference>
<dbReference type="Proteomes" id="UP000886852">
    <property type="component" value="Unassembled WGS sequence"/>
</dbReference>
<dbReference type="InterPro" id="IPR013378">
    <property type="entry name" value="InlB-like_B-rpt"/>
</dbReference>
<dbReference type="EMBL" id="DVOC01000065">
    <property type="protein sequence ID" value="HIU91129.1"/>
    <property type="molecule type" value="Genomic_DNA"/>
</dbReference>
<evidence type="ECO:0000313" key="3">
    <source>
        <dbReference type="EMBL" id="HIU91129.1"/>
    </source>
</evidence>
<protein>
    <submittedName>
        <fullName evidence="3">InlB B-repeat-containing protein</fullName>
    </submittedName>
</protein>